<keyword evidence="1" id="KW-0812">Transmembrane</keyword>
<dbReference type="RefSeq" id="WP_205016366.1">
    <property type="nucleotide sequence ID" value="NZ_JAFBEI010000003.1"/>
</dbReference>
<protein>
    <submittedName>
        <fullName evidence="2">Membrane protein</fullName>
    </submittedName>
</protein>
<reference evidence="2 3" key="1">
    <citation type="submission" date="2021-01" db="EMBL/GenBank/DDBJ databases">
        <title>Genomic Encyclopedia of Type Strains, Phase IV (KMG-IV): sequencing the most valuable type-strain genomes for metagenomic binning, comparative biology and taxonomic classification.</title>
        <authorList>
            <person name="Goeker M."/>
        </authorList>
    </citation>
    <scope>NUCLEOTIDE SEQUENCE [LARGE SCALE GENOMIC DNA]</scope>
    <source>
        <strain evidence="2 3">DSM 27513</strain>
    </source>
</reference>
<evidence type="ECO:0000256" key="1">
    <source>
        <dbReference type="SAM" id="Phobius"/>
    </source>
</evidence>
<dbReference type="Pfam" id="PF11364">
    <property type="entry name" value="DUF3165"/>
    <property type="match status" value="1"/>
</dbReference>
<evidence type="ECO:0000313" key="3">
    <source>
        <dbReference type="Proteomes" id="UP000809081"/>
    </source>
</evidence>
<keyword evidence="1" id="KW-0472">Membrane</keyword>
<accession>A0ABS2PJH1</accession>
<dbReference type="Proteomes" id="UP000809081">
    <property type="component" value="Unassembled WGS sequence"/>
</dbReference>
<dbReference type="InterPro" id="IPR021506">
    <property type="entry name" value="DUF3165"/>
</dbReference>
<sequence length="107" mass="12074">MFYLIIIILILLYLIFRAPKTIRSTAGLIGVVALGALLLFVIVGGIQKLISLPIEYFLGIMMSIFAYFVVRDVYRLTARPRPQNLPDLSLGNIYKGIKSLFQSRPNQ</sequence>
<dbReference type="EMBL" id="JAFBEI010000003">
    <property type="protein sequence ID" value="MBM7635412.1"/>
    <property type="molecule type" value="Genomic_DNA"/>
</dbReference>
<keyword evidence="3" id="KW-1185">Reference proteome</keyword>
<organism evidence="2 3">
    <name type="scientific">Streptococcus saliviloxodontae</name>
    <dbReference type="NCBI Taxonomy" id="1349416"/>
    <lineage>
        <taxon>Bacteria</taxon>
        <taxon>Bacillati</taxon>
        <taxon>Bacillota</taxon>
        <taxon>Bacilli</taxon>
        <taxon>Lactobacillales</taxon>
        <taxon>Streptococcaceae</taxon>
        <taxon>Streptococcus</taxon>
    </lineage>
</organism>
<proteinExistence type="predicted"/>
<comment type="caution">
    <text evidence="2">The sequence shown here is derived from an EMBL/GenBank/DDBJ whole genome shotgun (WGS) entry which is preliminary data.</text>
</comment>
<gene>
    <name evidence="2" type="ORF">JOC31_000204</name>
</gene>
<keyword evidence="1" id="KW-1133">Transmembrane helix</keyword>
<evidence type="ECO:0000313" key="2">
    <source>
        <dbReference type="EMBL" id="MBM7635412.1"/>
    </source>
</evidence>
<name>A0ABS2PJH1_9STRE</name>
<feature type="transmembrane region" description="Helical" evidence="1">
    <location>
        <begin position="27"/>
        <end position="46"/>
    </location>
</feature>
<feature type="transmembrane region" description="Helical" evidence="1">
    <location>
        <begin position="53"/>
        <end position="70"/>
    </location>
</feature>